<gene>
    <name evidence="1" type="ORF">OC940_06460</name>
</gene>
<sequence>MYANLRIYLKSGVNRTDIKRQLSAYLNDTSLTPAEAVEGTDLTAYAKLVVGAARFPSDIKVIYLCLADDEIQISVYGKSIPQIKTHCSNSLKRIRKMSKIKISNVSASILISYDGTDIDILAGKETSWLKLFFSALADRWRSKGITALLNAGGAYLIFKSSENPTISAAIALVATAVGILFEAIHSASRAESWSWSESK</sequence>
<comment type="caution">
    <text evidence="1">The sequence shown here is derived from an EMBL/GenBank/DDBJ whole genome shotgun (WGS) entry which is preliminary data.</text>
</comment>
<evidence type="ECO:0000313" key="1">
    <source>
        <dbReference type="EMBL" id="MCU7247437.1"/>
    </source>
</evidence>
<dbReference type="RefSeq" id="WP_301621360.1">
    <property type="nucleotide sequence ID" value="NZ_JAOSKY010000002.1"/>
</dbReference>
<organism evidence="1 2">
    <name type="scientific">Pseudomonas koreensis</name>
    <dbReference type="NCBI Taxonomy" id="198620"/>
    <lineage>
        <taxon>Bacteria</taxon>
        <taxon>Pseudomonadati</taxon>
        <taxon>Pseudomonadota</taxon>
        <taxon>Gammaproteobacteria</taxon>
        <taxon>Pseudomonadales</taxon>
        <taxon>Pseudomonadaceae</taxon>
        <taxon>Pseudomonas</taxon>
    </lineage>
</organism>
<dbReference type="AlphaFoldDB" id="A0A9X2XFA5"/>
<dbReference type="Proteomes" id="UP001139955">
    <property type="component" value="Unassembled WGS sequence"/>
</dbReference>
<reference evidence="1" key="2">
    <citation type="journal article" date="2023" name="mSystems">
        <title>Charting the Lipopeptidome of Nonpathogenic Pseudomonas.</title>
        <authorList>
            <person name="Cesa-Luna C."/>
            <person name="Geudens N."/>
            <person name="Girard L."/>
            <person name="De Roo V."/>
            <person name="Maklad H.R."/>
            <person name="Martins J.C."/>
            <person name="Hofte M."/>
            <person name="De Mot R."/>
        </authorList>
    </citation>
    <scope>NUCLEOTIDE SEQUENCE</scope>
    <source>
        <strain evidence="1">B1M3-32</strain>
    </source>
</reference>
<dbReference type="EMBL" id="JAOSKY010000002">
    <property type="protein sequence ID" value="MCU7247437.1"/>
    <property type="molecule type" value="Genomic_DNA"/>
</dbReference>
<protein>
    <submittedName>
        <fullName evidence="1">Uncharacterized protein</fullName>
    </submittedName>
</protein>
<reference evidence="1" key="1">
    <citation type="submission" date="2022-09" db="EMBL/GenBank/DDBJ databases">
        <authorList>
            <person name="Cesa-Luna C."/>
            <person name="Girard L."/>
            <person name="Lood C."/>
            <person name="Hofte M."/>
            <person name="De Mot R."/>
        </authorList>
    </citation>
    <scope>NUCLEOTIDE SEQUENCE</scope>
    <source>
        <strain evidence="1">B1M3-32</strain>
    </source>
</reference>
<name>A0A9X2XFA5_9PSED</name>
<keyword evidence="2" id="KW-1185">Reference proteome</keyword>
<evidence type="ECO:0000313" key="2">
    <source>
        <dbReference type="Proteomes" id="UP001139955"/>
    </source>
</evidence>
<accession>A0A9X2XFA5</accession>
<proteinExistence type="predicted"/>